<evidence type="ECO:0000313" key="2">
    <source>
        <dbReference type="EMBL" id="CAI3989513.1"/>
    </source>
</evidence>
<dbReference type="EMBL" id="CAMXCT030001378">
    <property type="protein sequence ID" value="CAL4776825.1"/>
    <property type="molecule type" value="Genomic_DNA"/>
</dbReference>
<comment type="caution">
    <text evidence="2">The sequence shown here is derived from an EMBL/GenBank/DDBJ whole genome shotgun (WGS) entry which is preliminary data.</text>
</comment>
<name>A0A9P1CF41_9DINO</name>
<organism evidence="2">
    <name type="scientific">Cladocopium goreaui</name>
    <dbReference type="NCBI Taxonomy" id="2562237"/>
    <lineage>
        <taxon>Eukaryota</taxon>
        <taxon>Sar</taxon>
        <taxon>Alveolata</taxon>
        <taxon>Dinophyceae</taxon>
        <taxon>Suessiales</taxon>
        <taxon>Symbiodiniaceae</taxon>
        <taxon>Cladocopium</taxon>
    </lineage>
</organism>
<reference evidence="3" key="2">
    <citation type="submission" date="2024-04" db="EMBL/GenBank/DDBJ databases">
        <authorList>
            <person name="Chen Y."/>
            <person name="Shah S."/>
            <person name="Dougan E. K."/>
            <person name="Thang M."/>
            <person name="Chan C."/>
        </authorList>
    </citation>
    <scope>NUCLEOTIDE SEQUENCE [LARGE SCALE GENOMIC DNA]</scope>
</reference>
<sequence>MATYFFCAKALKMKMKQLPSFEMERNRCGKLIDIKLKSASGFMFTELKELTLRLSKAKATGGVTAPPGISSTTPIKAGGVAPGEKAAPKAARPGASSERTASNEAGAKAGQLLLNLLNNKEEKPIQNAGAALLQQLKGGGKKPEGSCLDKNWSRLVMVERSQGPQHFQPTAWLPRVAF</sequence>
<proteinExistence type="predicted"/>
<keyword evidence="4" id="KW-1185">Reference proteome</keyword>
<reference evidence="2" key="1">
    <citation type="submission" date="2022-10" db="EMBL/GenBank/DDBJ databases">
        <authorList>
            <person name="Chen Y."/>
            <person name="Dougan E. K."/>
            <person name="Chan C."/>
            <person name="Rhodes N."/>
            <person name="Thang M."/>
        </authorList>
    </citation>
    <scope>NUCLEOTIDE SEQUENCE</scope>
</reference>
<feature type="region of interest" description="Disordered" evidence="1">
    <location>
        <begin position="61"/>
        <end position="104"/>
    </location>
</feature>
<dbReference type="EMBL" id="CAMXCT010001378">
    <property type="protein sequence ID" value="CAI3989513.1"/>
    <property type="molecule type" value="Genomic_DNA"/>
</dbReference>
<evidence type="ECO:0000313" key="3">
    <source>
        <dbReference type="EMBL" id="CAL1142888.1"/>
    </source>
</evidence>
<dbReference type="AlphaFoldDB" id="A0A9P1CF41"/>
<evidence type="ECO:0000256" key="1">
    <source>
        <dbReference type="SAM" id="MobiDB-lite"/>
    </source>
</evidence>
<evidence type="ECO:0000313" key="4">
    <source>
        <dbReference type="Proteomes" id="UP001152797"/>
    </source>
</evidence>
<gene>
    <name evidence="2" type="ORF">C1SCF055_LOCUS16583</name>
</gene>
<protein>
    <submittedName>
        <fullName evidence="2">Uncharacterized protein</fullName>
    </submittedName>
</protein>
<dbReference type="EMBL" id="CAMXCT020001378">
    <property type="protein sequence ID" value="CAL1142888.1"/>
    <property type="molecule type" value="Genomic_DNA"/>
</dbReference>
<dbReference type="Proteomes" id="UP001152797">
    <property type="component" value="Unassembled WGS sequence"/>
</dbReference>
<accession>A0A9P1CF41</accession>